<proteinExistence type="predicted"/>
<organism evidence="1">
    <name type="scientific">uncultured Rubrobacteraceae bacterium</name>
    <dbReference type="NCBI Taxonomy" id="349277"/>
    <lineage>
        <taxon>Bacteria</taxon>
        <taxon>Bacillati</taxon>
        <taxon>Actinomycetota</taxon>
        <taxon>Rubrobacteria</taxon>
        <taxon>Rubrobacterales</taxon>
        <taxon>Rubrobacteraceae</taxon>
        <taxon>environmental samples</taxon>
    </lineage>
</organism>
<gene>
    <name evidence="1" type="ORF">AVDCRST_MAG82-1813</name>
</gene>
<accession>A0A6J4PVP6</accession>
<sequence length="146" mass="16039">CSFGQKLPPYPLHLQRRQGHAGTLNKPVLRLGSVVSPGWLSSPPAGSFFFVSLPRAPRAHALPDLLRASRPPYLKSPWSHCTTGTIYWRNFFVITLWTARPHCHCLRHAPVTPGGYRSVQVFVVATDAGTDVTRDGTPGGCVRPMV</sequence>
<dbReference type="AlphaFoldDB" id="A0A6J4PVP6"/>
<name>A0A6J4PVP6_9ACTN</name>
<dbReference type="EMBL" id="CADCVA010000257">
    <property type="protein sequence ID" value="CAA9426841.1"/>
    <property type="molecule type" value="Genomic_DNA"/>
</dbReference>
<feature type="non-terminal residue" evidence="1">
    <location>
        <position position="146"/>
    </location>
</feature>
<reference evidence="1" key="1">
    <citation type="submission" date="2020-02" db="EMBL/GenBank/DDBJ databases">
        <authorList>
            <person name="Meier V. D."/>
        </authorList>
    </citation>
    <scope>NUCLEOTIDE SEQUENCE</scope>
    <source>
        <strain evidence="1">AVDCRST_MAG82</strain>
    </source>
</reference>
<protein>
    <submittedName>
        <fullName evidence="1">Uncharacterized protein</fullName>
    </submittedName>
</protein>
<evidence type="ECO:0000313" key="1">
    <source>
        <dbReference type="EMBL" id="CAA9426841.1"/>
    </source>
</evidence>
<feature type="non-terminal residue" evidence="1">
    <location>
        <position position="1"/>
    </location>
</feature>